<name>A0AAI8YYT8_9PEZI</name>
<sequence>MASSVRLESTWEDSDSDKMRRLRARKRQLEEAEVYNAPATLRKKRRAVREQAKLTSTTSASTELEFDDAVTEQNYPSDPTPDPSSQIEPATKVTVQEARRARRIRAAQRRRDGEVKGVDDASGEKGSTPKGTRRKFRLRDAQKMGAAAGGEETPATRSK</sequence>
<evidence type="ECO:0000313" key="3">
    <source>
        <dbReference type="Proteomes" id="UP001296104"/>
    </source>
</evidence>
<evidence type="ECO:0000256" key="1">
    <source>
        <dbReference type="SAM" id="MobiDB-lite"/>
    </source>
</evidence>
<feature type="compositionally biased region" description="Polar residues" evidence="1">
    <location>
        <begin position="71"/>
        <end position="88"/>
    </location>
</feature>
<feature type="region of interest" description="Disordered" evidence="1">
    <location>
        <begin position="36"/>
        <end position="159"/>
    </location>
</feature>
<accession>A0AAI8YYT8</accession>
<feature type="compositionally biased region" description="Basic and acidic residues" evidence="1">
    <location>
        <begin position="109"/>
        <end position="123"/>
    </location>
</feature>
<dbReference type="AlphaFoldDB" id="A0AAI8YYT8"/>
<keyword evidence="3" id="KW-1185">Reference proteome</keyword>
<protein>
    <submittedName>
        <fullName evidence="2">Uncharacterized protein</fullName>
    </submittedName>
</protein>
<gene>
    <name evidence="2" type="ORF">LECACI_7A004480</name>
</gene>
<reference evidence="2" key="1">
    <citation type="submission" date="2023-11" db="EMBL/GenBank/DDBJ databases">
        <authorList>
            <person name="Alioto T."/>
            <person name="Alioto T."/>
            <person name="Gomez Garrido J."/>
        </authorList>
    </citation>
    <scope>NUCLEOTIDE SEQUENCE</scope>
</reference>
<evidence type="ECO:0000313" key="2">
    <source>
        <dbReference type="EMBL" id="CAK4012539.1"/>
    </source>
</evidence>
<dbReference type="EMBL" id="CAVMBE010000025">
    <property type="protein sequence ID" value="CAK4012539.1"/>
    <property type="molecule type" value="Genomic_DNA"/>
</dbReference>
<proteinExistence type="predicted"/>
<organism evidence="2 3">
    <name type="scientific">Lecanosticta acicola</name>
    <dbReference type="NCBI Taxonomy" id="111012"/>
    <lineage>
        <taxon>Eukaryota</taxon>
        <taxon>Fungi</taxon>
        <taxon>Dikarya</taxon>
        <taxon>Ascomycota</taxon>
        <taxon>Pezizomycotina</taxon>
        <taxon>Dothideomycetes</taxon>
        <taxon>Dothideomycetidae</taxon>
        <taxon>Mycosphaerellales</taxon>
        <taxon>Mycosphaerellaceae</taxon>
        <taxon>Lecanosticta</taxon>
    </lineage>
</organism>
<comment type="caution">
    <text evidence="2">The sequence shown here is derived from an EMBL/GenBank/DDBJ whole genome shotgun (WGS) entry which is preliminary data.</text>
</comment>
<dbReference type="Proteomes" id="UP001296104">
    <property type="component" value="Unassembled WGS sequence"/>
</dbReference>